<dbReference type="Proteomes" id="UP000000561">
    <property type="component" value="Chromosome 20"/>
</dbReference>
<dbReference type="KEGG" id="uma:UMAG_05965"/>
<accession>A0A0D1CGX8</accession>
<dbReference type="AlphaFoldDB" id="A0A0D1CGX8"/>
<evidence type="ECO:0000259" key="2">
    <source>
        <dbReference type="Pfam" id="PF07110"/>
    </source>
</evidence>
<gene>
    <name evidence="3" type="ORF">UMAG_05965</name>
</gene>
<dbReference type="EMBL" id="CM003159">
    <property type="protein sequence ID" value="KIS66228.1"/>
    <property type="molecule type" value="Genomic_DNA"/>
</dbReference>
<sequence>MSTATSSAASLHGRWEKLFKVSIYLKKKDDISDQKFSDYYAQTHAALAGPVLLRHNCVSYTQFHCMSEKAKQPLTSMFGPDVLSPQNPMQLMPYDGCSTFVFAKLEDAQAFFLDPETTTVLGPDSVNFTNTATLQIAIGEEFVAIQQGQAQHE</sequence>
<dbReference type="GeneID" id="23565704"/>
<dbReference type="RefSeq" id="XP_011392290.1">
    <property type="nucleotide sequence ID" value="XM_011393988.1"/>
</dbReference>
<evidence type="ECO:0000256" key="1">
    <source>
        <dbReference type="ARBA" id="ARBA00005986"/>
    </source>
</evidence>
<dbReference type="OrthoDB" id="3183782at2759"/>
<keyword evidence="4" id="KW-1185">Reference proteome</keyword>
<dbReference type="InParanoid" id="A0A0D1CGX8"/>
<dbReference type="VEuPathDB" id="FungiDB:UMAG_05965"/>
<dbReference type="InterPro" id="IPR011008">
    <property type="entry name" value="Dimeric_a/b-barrel"/>
</dbReference>
<dbReference type="SUPFAM" id="SSF54909">
    <property type="entry name" value="Dimeric alpha+beta barrel"/>
    <property type="match status" value="1"/>
</dbReference>
<reference evidence="3 4" key="1">
    <citation type="journal article" date="2006" name="Nature">
        <title>Insights from the genome of the biotrophic fungal plant pathogen Ustilago maydis.</title>
        <authorList>
            <person name="Kamper J."/>
            <person name="Kahmann R."/>
            <person name="Bolker M."/>
            <person name="Ma L.J."/>
            <person name="Brefort T."/>
            <person name="Saville B.J."/>
            <person name="Banuett F."/>
            <person name="Kronstad J.W."/>
            <person name="Gold S.E."/>
            <person name="Muller O."/>
            <person name="Perlin M.H."/>
            <person name="Wosten H.A."/>
            <person name="de Vries R."/>
            <person name="Ruiz-Herrera J."/>
            <person name="Reynaga-Pena C.G."/>
            <person name="Snetselaar K."/>
            <person name="McCann M."/>
            <person name="Perez-Martin J."/>
            <person name="Feldbrugge M."/>
            <person name="Basse C.W."/>
            <person name="Steinberg G."/>
            <person name="Ibeas J.I."/>
            <person name="Holloman W."/>
            <person name="Guzman P."/>
            <person name="Farman M."/>
            <person name="Stajich J.E."/>
            <person name="Sentandreu R."/>
            <person name="Gonzalez-Prieto J.M."/>
            <person name="Kennell J.C."/>
            <person name="Molina L."/>
            <person name="Schirawski J."/>
            <person name="Mendoza-Mendoza A."/>
            <person name="Greilinger D."/>
            <person name="Munch K."/>
            <person name="Rossel N."/>
            <person name="Scherer M."/>
            <person name="Vranes M."/>
            <person name="Ladendorf O."/>
            <person name="Vincon V."/>
            <person name="Fuchs U."/>
            <person name="Sandrock B."/>
            <person name="Meng S."/>
            <person name="Ho E.C."/>
            <person name="Cahill M.J."/>
            <person name="Boyce K.J."/>
            <person name="Klose J."/>
            <person name="Klosterman S.J."/>
            <person name="Deelstra H.J."/>
            <person name="Ortiz-Castellanos L."/>
            <person name="Li W."/>
            <person name="Sanchez-Alonso P."/>
            <person name="Schreier P.H."/>
            <person name="Hauser-Hahn I."/>
            <person name="Vaupel M."/>
            <person name="Koopmann E."/>
            <person name="Friedrich G."/>
            <person name="Voss H."/>
            <person name="Schluter T."/>
            <person name="Margolis J."/>
            <person name="Platt D."/>
            <person name="Swimmer C."/>
            <person name="Gnirke A."/>
            <person name="Chen F."/>
            <person name="Vysotskaia V."/>
            <person name="Mannhaupt G."/>
            <person name="Guldener U."/>
            <person name="Munsterkotter M."/>
            <person name="Haase D."/>
            <person name="Oesterheld M."/>
            <person name="Mewes H.W."/>
            <person name="Mauceli E.W."/>
            <person name="DeCaprio D."/>
            <person name="Wade C.M."/>
            <person name="Butler J."/>
            <person name="Young S."/>
            <person name="Jaffe D.B."/>
            <person name="Calvo S."/>
            <person name="Nusbaum C."/>
            <person name="Galagan J."/>
            <person name="Birren B.W."/>
        </authorList>
    </citation>
    <scope>NUCLEOTIDE SEQUENCE [LARGE SCALE GENOMIC DNA]</scope>
    <source>
        <strain evidence="4">DSM 14603 / FGSC 9021 / UM521</strain>
    </source>
</reference>
<organism evidence="3 4">
    <name type="scientific">Mycosarcoma maydis</name>
    <name type="common">Corn smut fungus</name>
    <name type="synonym">Ustilago maydis</name>
    <dbReference type="NCBI Taxonomy" id="5270"/>
    <lineage>
        <taxon>Eukaryota</taxon>
        <taxon>Fungi</taxon>
        <taxon>Dikarya</taxon>
        <taxon>Basidiomycota</taxon>
        <taxon>Ustilaginomycotina</taxon>
        <taxon>Ustilaginomycetes</taxon>
        <taxon>Ustilaginales</taxon>
        <taxon>Ustilaginaceae</taxon>
        <taxon>Mycosarcoma</taxon>
    </lineage>
</organism>
<comment type="similarity">
    <text evidence="1">Belongs to the tpcK family.</text>
</comment>
<name>A0A0D1CGX8_MYCMD</name>
<protein>
    <recommendedName>
        <fullName evidence="2">EthD domain-containing protein</fullName>
    </recommendedName>
</protein>
<dbReference type="Pfam" id="PF07110">
    <property type="entry name" value="EthD"/>
    <property type="match status" value="1"/>
</dbReference>
<dbReference type="InterPro" id="IPR009799">
    <property type="entry name" value="EthD_dom"/>
</dbReference>
<dbReference type="STRING" id="237631.A0A0D1CGX8"/>
<dbReference type="eggNOG" id="ENOG502STMR">
    <property type="taxonomic scope" value="Eukaryota"/>
</dbReference>
<evidence type="ECO:0000313" key="3">
    <source>
        <dbReference type="EMBL" id="KIS66228.1"/>
    </source>
</evidence>
<dbReference type="Gene3D" id="3.30.70.100">
    <property type="match status" value="1"/>
</dbReference>
<evidence type="ECO:0000313" key="4">
    <source>
        <dbReference type="Proteomes" id="UP000000561"/>
    </source>
</evidence>
<dbReference type="OMA" id="HNCISYS"/>
<proteinExistence type="inferred from homology"/>
<dbReference type="GO" id="GO:0016491">
    <property type="term" value="F:oxidoreductase activity"/>
    <property type="evidence" value="ECO:0007669"/>
    <property type="project" value="InterPro"/>
</dbReference>
<feature type="domain" description="EthD" evidence="2">
    <location>
        <begin position="28"/>
        <end position="131"/>
    </location>
</feature>